<dbReference type="AlphaFoldDB" id="A0A267MHV5"/>
<keyword evidence="1" id="KW-0472">Membrane</keyword>
<feature type="transmembrane region" description="Helical" evidence="1">
    <location>
        <begin position="155"/>
        <end position="184"/>
    </location>
</feature>
<sequence length="781" mass="90941">MFVRKEYKNLLFIGIPLGWYFIASLIMNRLLSPKEIAIGMSLTIITGVIIYTIFSIGKSTYTNIKNKDGLWKKYMSVIILVGAISGLSLNESMDNLFGDFSHPVFYIVTIITCVSLSFVRVLDERIKLILYGIKSITFSFTLYFFIIFVQLLPLAMIGLILFGLGILMIVPIFLMIVHIICLWNDFMSLKIKGGKLSLALIFVIGISVIPASFYMTVKNDRDNFNRAMEYVYERGLEDTKKSEINIGGIKRTLTNIKYIKGLERNDRGKTTIPYITSFYEKNILKNKSISKVKAKKMEQVFLGSKDVSAWEEDYYKENEGIHLENISSETTYDESLKIYKSWIHLEIQNDENWRNEFRTTFNLPEGSFITNYYLYVNNIKKYGLVADKRAANWIYESEKRKRRDPGVLTYGGDNRVLLKIFPFEDRQLRKTGIEIIHKGPITMEFEGRKIKLEGKNNNIEFENGNFAYISALEKDNLERVVRPNKYYFIVNFSKKNKNYKHDHVKAIEIYIEENNLKDRVGEIIGLNYEENIFNYDEFKISKLNGVKNRGGFYLEKSIKRILYENYVKNSTFRPIIVVYSNSIENGVITDSLRDFKFTMPEEMAYYEMDKNNNLIKRYLSDVDFTNRPFKIDEIEKKEVLKWQSKDGRTYYLPDNGKDSIALLNHNINLKDVEVSDLWEKGLLLKSAHMSSTLHPEKYVDSTLNTVKESIKSNIMSHSTSYIVLESKDQEKRMLEKQKQLLEAKSSLELGDIIEMSEPNSILIYVLLVLGLILMRNKRIKN</sequence>
<feature type="transmembrane region" description="Helical" evidence="1">
    <location>
        <begin position="196"/>
        <end position="217"/>
    </location>
</feature>
<evidence type="ECO:0000259" key="2">
    <source>
        <dbReference type="PROSITE" id="PS51468"/>
    </source>
</evidence>
<proteinExistence type="predicted"/>
<feature type="transmembrane region" description="Helical" evidence="1">
    <location>
        <begin position="129"/>
        <end position="149"/>
    </location>
</feature>
<dbReference type="InterPro" id="IPR027550">
    <property type="entry name" value="MSEP-CTERM"/>
</dbReference>
<protein>
    <submittedName>
        <fullName evidence="3">MSEP-CTERM sorting domain-containing protein</fullName>
    </submittedName>
</protein>
<dbReference type="InterPro" id="IPR013694">
    <property type="entry name" value="VIT"/>
</dbReference>
<comment type="caution">
    <text evidence="3">The sequence shown here is derived from an EMBL/GenBank/DDBJ whole genome shotgun (WGS) entry which is preliminary data.</text>
</comment>
<dbReference type="Proteomes" id="UP000216024">
    <property type="component" value="Unassembled WGS sequence"/>
</dbReference>
<feature type="transmembrane region" description="Helical" evidence="1">
    <location>
        <begin position="36"/>
        <end position="54"/>
    </location>
</feature>
<name>A0A267MHV5_9FIRM</name>
<organism evidence="3 4">
    <name type="scientific">Anaeromicrobium sediminis</name>
    <dbReference type="NCBI Taxonomy" id="1478221"/>
    <lineage>
        <taxon>Bacteria</taxon>
        <taxon>Bacillati</taxon>
        <taxon>Bacillota</taxon>
        <taxon>Clostridia</taxon>
        <taxon>Peptostreptococcales</taxon>
        <taxon>Thermotaleaceae</taxon>
        <taxon>Anaeromicrobium</taxon>
    </lineage>
</organism>
<feature type="transmembrane region" description="Helical" evidence="1">
    <location>
        <begin position="9"/>
        <end position="30"/>
    </location>
</feature>
<keyword evidence="1" id="KW-1133">Transmembrane helix</keyword>
<feature type="transmembrane region" description="Helical" evidence="1">
    <location>
        <begin position="104"/>
        <end position="122"/>
    </location>
</feature>
<accession>A0A267MHV5</accession>
<reference evidence="3 4" key="1">
    <citation type="submission" date="2017-06" db="EMBL/GenBank/DDBJ databases">
        <title>Draft genome sequence of anaerobic fermentative bacterium Anaeromicrobium sediminis DY2726D isolated from West Pacific Ocean sediments.</title>
        <authorList>
            <person name="Zeng X."/>
        </authorList>
    </citation>
    <scope>NUCLEOTIDE SEQUENCE [LARGE SCALE GENOMIC DNA]</scope>
    <source>
        <strain evidence="3 4">DY2726D</strain>
    </source>
</reference>
<evidence type="ECO:0000313" key="3">
    <source>
        <dbReference type="EMBL" id="PAB59027.1"/>
    </source>
</evidence>
<evidence type="ECO:0000313" key="4">
    <source>
        <dbReference type="Proteomes" id="UP000216024"/>
    </source>
</evidence>
<dbReference type="OrthoDB" id="1801976at2"/>
<dbReference type="EMBL" id="NIBG01000010">
    <property type="protein sequence ID" value="PAB59027.1"/>
    <property type="molecule type" value="Genomic_DNA"/>
</dbReference>
<dbReference type="PROSITE" id="PS51468">
    <property type="entry name" value="VIT"/>
    <property type="match status" value="1"/>
</dbReference>
<keyword evidence="1" id="KW-0812">Transmembrane</keyword>
<feature type="domain" description="VIT" evidence="2">
    <location>
        <begin position="309"/>
        <end position="437"/>
    </location>
</feature>
<gene>
    <name evidence="3" type="ORF">CCE28_12655</name>
</gene>
<keyword evidence="4" id="KW-1185">Reference proteome</keyword>
<evidence type="ECO:0000256" key="1">
    <source>
        <dbReference type="SAM" id="Phobius"/>
    </source>
</evidence>
<dbReference type="NCBIfam" id="TIGR04286">
    <property type="entry name" value="MSEP-CTERM"/>
    <property type="match status" value="1"/>
</dbReference>
<feature type="transmembrane region" description="Helical" evidence="1">
    <location>
        <begin position="74"/>
        <end position="92"/>
    </location>
</feature>